<accession>A0A5A9W682</accession>
<dbReference type="InterPro" id="IPR025746">
    <property type="entry name" value="PilX_N_dom"/>
</dbReference>
<gene>
    <name evidence="4" type="ORF">E1H14_00640</name>
</gene>
<keyword evidence="5" id="KW-1185">Reference proteome</keyword>
<dbReference type="Proteomes" id="UP000325302">
    <property type="component" value="Unassembled WGS sequence"/>
</dbReference>
<evidence type="ECO:0000256" key="2">
    <source>
        <dbReference type="SAM" id="Phobius"/>
    </source>
</evidence>
<feature type="domain" description="Type 4 fimbrial biogenesis protein PilX N-terminal" evidence="3">
    <location>
        <begin position="9"/>
        <end position="57"/>
    </location>
</feature>
<keyword evidence="2" id="KW-0472">Membrane</keyword>
<keyword evidence="2" id="KW-0812">Transmembrane</keyword>
<dbReference type="OrthoDB" id="6174658at2"/>
<evidence type="ECO:0000259" key="3">
    <source>
        <dbReference type="Pfam" id="PF14341"/>
    </source>
</evidence>
<feature type="region of interest" description="Disordered" evidence="1">
    <location>
        <begin position="394"/>
        <end position="417"/>
    </location>
</feature>
<evidence type="ECO:0000313" key="5">
    <source>
        <dbReference type="Proteomes" id="UP000325302"/>
    </source>
</evidence>
<sequence>MNTNIQQQKGVALVISLILLLVATLVTVLGMQGSRMQERMSSNQNNKALSAMAAEYGASHFLAELRENGFNAATWAEDMGIATSGINPTPVPDGNGVYWIDVVNVSPITVEMNVFGAIREGEDIDNLALTQLRISLRREFIPGTPPTTEEVPTGTPGGGSGGAINLVGNVAEFKVPNSNSFQVNGQGGPALGTGRGGDRDDILAELIKEGRDHNYIGGVQEIDYNAGLWGDPAQVKSFVDAVCSSSGARCGNTVPNDTVVNKNNAASQQHKITVVRGDAAIEFKGNDTGSGILIVEGNLTTKGTPSWNGLVIVLGGTFSIGGGGNGGLEGSMYVLNMNTPSSGEWSYRSTGVTFDSKGGGTALFNHNCQQINQALGLLNETARTLWANADSCSNNQSGGGTGGSETETIITDPGTPGEWRYDVVTWSEVLN</sequence>
<reference evidence="4 5" key="1">
    <citation type="submission" date="2019-03" db="EMBL/GenBank/DDBJ databases">
        <title>Nitrincola sp. nov. isolated from an Indian soda lake.</title>
        <authorList>
            <person name="Joshi A."/>
            <person name="Thite S.V."/>
            <person name="Joseph N."/>
            <person name="Dhotre D."/>
            <person name="Moorthy M."/>
            <person name="Shouche Y.S."/>
        </authorList>
    </citation>
    <scope>NUCLEOTIDE SEQUENCE [LARGE SCALE GENOMIC DNA]</scope>
    <source>
        <strain evidence="4 5">MEB193</strain>
    </source>
</reference>
<evidence type="ECO:0000256" key="1">
    <source>
        <dbReference type="SAM" id="MobiDB-lite"/>
    </source>
</evidence>
<organism evidence="4 5">
    <name type="scientific">Nitrincola tapanii</name>
    <dbReference type="NCBI Taxonomy" id="1708751"/>
    <lineage>
        <taxon>Bacteria</taxon>
        <taxon>Pseudomonadati</taxon>
        <taxon>Pseudomonadota</taxon>
        <taxon>Gammaproteobacteria</taxon>
        <taxon>Oceanospirillales</taxon>
        <taxon>Oceanospirillaceae</taxon>
        <taxon>Nitrincola</taxon>
    </lineage>
</organism>
<dbReference type="EMBL" id="SMRS01000001">
    <property type="protein sequence ID" value="KAA0876277.1"/>
    <property type="molecule type" value="Genomic_DNA"/>
</dbReference>
<comment type="caution">
    <text evidence="4">The sequence shown here is derived from an EMBL/GenBank/DDBJ whole genome shotgun (WGS) entry which is preliminary data.</text>
</comment>
<feature type="transmembrane region" description="Helical" evidence="2">
    <location>
        <begin position="12"/>
        <end position="31"/>
    </location>
</feature>
<dbReference type="RefSeq" id="WP_149389527.1">
    <property type="nucleotide sequence ID" value="NZ_SMRS01000001.1"/>
</dbReference>
<proteinExistence type="predicted"/>
<dbReference type="AlphaFoldDB" id="A0A5A9W682"/>
<protein>
    <recommendedName>
        <fullName evidence="3">Type 4 fimbrial biogenesis protein PilX N-terminal domain-containing protein</fullName>
    </recommendedName>
</protein>
<name>A0A5A9W682_9GAMM</name>
<keyword evidence="2" id="KW-1133">Transmembrane helix</keyword>
<dbReference type="Pfam" id="PF14341">
    <property type="entry name" value="PilX_N"/>
    <property type="match status" value="1"/>
</dbReference>
<evidence type="ECO:0000313" key="4">
    <source>
        <dbReference type="EMBL" id="KAA0876277.1"/>
    </source>
</evidence>